<dbReference type="RefSeq" id="XP_015234225.1">
    <property type="nucleotide sequence ID" value="XM_015378739.1"/>
</dbReference>
<reference evidence="11" key="2">
    <citation type="submission" date="2025-09" db="UniProtKB">
        <authorList>
            <consortium name="Ensembl"/>
        </authorList>
    </citation>
    <scope>IDENTIFICATION</scope>
</reference>
<evidence type="ECO:0000313" key="12">
    <source>
        <dbReference type="Proteomes" id="UP000265020"/>
    </source>
</evidence>
<dbReference type="OrthoDB" id="3176171at2759"/>
<keyword evidence="2" id="KW-0493">Microtubule</keyword>
<dbReference type="InterPro" id="IPR001752">
    <property type="entry name" value="Kinesin_motor_dom"/>
</dbReference>
<dbReference type="Pfam" id="PF00225">
    <property type="entry name" value="Kinesin"/>
    <property type="match status" value="1"/>
</dbReference>
<comment type="similarity">
    <text evidence="7">Belongs to the TRAFAC class myosin-kinesin ATPase superfamily. Kinesin family. KIN-13 subfamily.</text>
</comment>
<feature type="compositionally biased region" description="Basic and acidic residues" evidence="9">
    <location>
        <begin position="1131"/>
        <end position="1143"/>
    </location>
</feature>
<keyword evidence="3 8" id="KW-0547">Nucleotide-binding</keyword>
<evidence type="ECO:0000256" key="4">
    <source>
        <dbReference type="ARBA" id="ARBA00022840"/>
    </source>
</evidence>
<dbReference type="GO" id="GO:0008017">
    <property type="term" value="F:microtubule binding"/>
    <property type="evidence" value="ECO:0007669"/>
    <property type="project" value="InterPro"/>
</dbReference>
<proteinExistence type="inferred from homology"/>
<dbReference type="CDD" id="cd01367">
    <property type="entry name" value="KISc_KIF2_like"/>
    <property type="match status" value="1"/>
</dbReference>
<dbReference type="RefSeq" id="XP_015234224.1">
    <property type="nucleotide sequence ID" value="XM_015378738.1"/>
</dbReference>
<dbReference type="InterPro" id="IPR027417">
    <property type="entry name" value="P-loop_NTPase"/>
</dbReference>
<evidence type="ECO:0000256" key="2">
    <source>
        <dbReference type="ARBA" id="ARBA00022701"/>
    </source>
</evidence>
<feature type="region of interest" description="Disordered" evidence="9">
    <location>
        <begin position="922"/>
        <end position="941"/>
    </location>
</feature>
<keyword evidence="5 8" id="KW-0505">Motor protein</keyword>
<accession>A0A3Q2C8K1</accession>
<dbReference type="FunFam" id="3.40.850.10:FF:000012">
    <property type="entry name" value="Kinesin-like protein"/>
    <property type="match status" value="1"/>
</dbReference>
<feature type="compositionally biased region" description="Basic and acidic residues" evidence="9">
    <location>
        <begin position="635"/>
        <end position="649"/>
    </location>
</feature>
<dbReference type="Ensembl" id="ENSCVAT00000014052.1">
    <property type="protein sequence ID" value="ENSCVAP00000001056.1"/>
    <property type="gene ID" value="ENSCVAG00000001998.1"/>
</dbReference>
<dbReference type="PROSITE" id="PS50067">
    <property type="entry name" value="KINESIN_MOTOR_2"/>
    <property type="match status" value="1"/>
</dbReference>
<dbReference type="SUPFAM" id="SSF47769">
    <property type="entry name" value="SAM/Pointed domain"/>
    <property type="match status" value="1"/>
</dbReference>
<protein>
    <submittedName>
        <fullName evidence="11">Kinesin-like protein KIF24</fullName>
    </submittedName>
</protein>
<evidence type="ECO:0000256" key="8">
    <source>
        <dbReference type="PROSITE-ProRule" id="PRU00283"/>
    </source>
</evidence>
<feature type="domain" description="Kinesin motor" evidence="10">
    <location>
        <begin position="294"/>
        <end position="616"/>
    </location>
</feature>
<feature type="region of interest" description="Disordered" evidence="9">
    <location>
        <begin position="1105"/>
        <end position="1150"/>
    </location>
</feature>
<dbReference type="PROSITE" id="PS00411">
    <property type="entry name" value="KINESIN_MOTOR_1"/>
    <property type="match status" value="1"/>
</dbReference>
<evidence type="ECO:0000256" key="6">
    <source>
        <dbReference type="ARBA" id="ARBA00023212"/>
    </source>
</evidence>
<dbReference type="OMA" id="HITPVRG"/>
<organism evidence="11 12">
    <name type="scientific">Cyprinodon variegatus</name>
    <name type="common">Sheepshead minnow</name>
    <dbReference type="NCBI Taxonomy" id="28743"/>
    <lineage>
        <taxon>Eukaryota</taxon>
        <taxon>Metazoa</taxon>
        <taxon>Chordata</taxon>
        <taxon>Craniata</taxon>
        <taxon>Vertebrata</taxon>
        <taxon>Euteleostomi</taxon>
        <taxon>Actinopterygii</taxon>
        <taxon>Neopterygii</taxon>
        <taxon>Teleostei</taxon>
        <taxon>Neoteleostei</taxon>
        <taxon>Acanthomorphata</taxon>
        <taxon>Ovalentaria</taxon>
        <taxon>Atherinomorphae</taxon>
        <taxon>Cyprinodontiformes</taxon>
        <taxon>Cyprinodontidae</taxon>
        <taxon>Cyprinodon</taxon>
    </lineage>
</organism>
<dbReference type="GO" id="GO:0003777">
    <property type="term" value="F:microtubule motor activity"/>
    <property type="evidence" value="ECO:0007669"/>
    <property type="project" value="InterPro"/>
</dbReference>
<dbReference type="PANTHER" id="PTHR47971:SF20">
    <property type="entry name" value="KINESIN-LIKE PROTEIN KIF24"/>
    <property type="match status" value="1"/>
</dbReference>
<feature type="region of interest" description="Disordered" evidence="9">
    <location>
        <begin position="826"/>
        <end position="866"/>
    </location>
</feature>
<evidence type="ECO:0000313" key="11">
    <source>
        <dbReference type="Ensembl" id="ENSCVAP00000001056.1"/>
    </source>
</evidence>
<evidence type="ECO:0000256" key="7">
    <source>
        <dbReference type="ARBA" id="ARBA00061030"/>
    </source>
</evidence>
<keyword evidence="6" id="KW-0963">Cytoplasm</keyword>
<feature type="region of interest" description="Disordered" evidence="9">
    <location>
        <begin position="631"/>
        <end position="661"/>
    </location>
</feature>
<dbReference type="InterPro" id="IPR013761">
    <property type="entry name" value="SAM/pointed_sf"/>
</dbReference>
<dbReference type="SUPFAM" id="SSF52540">
    <property type="entry name" value="P-loop containing nucleoside triphosphate hydrolases"/>
    <property type="match status" value="1"/>
</dbReference>
<reference evidence="11" key="1">
    <citation type="submission" date="2025-08" db="UniProtKB">
        <authorList>
            <consortium name="Ensembl"/>
        </authorList>
    </citation>
    <scope>IDENTIFICATION</scope>
</reference>
<evidence type="ECO:0000256" key="5">
    <source>
        <dbReference type="ARBA" id="ARBA00023175"/>
    </source>
</evidence>
<evidence type="ECO:0000256" key="1">
    <source>
        <dbReference type="ARBA" id="ARBA00004245"/>
    </source>
</evidence>
<dbReference type="Proteomes" id="UP000265020">
    <property type="component" value="Unassembled WGS sequence"/>
</dbReference>
<evidence type="ECO:0000256" key="3">
    <source>
        <dbReference type="ARBA" id="ARBA00022741"/>
    </source>
</evidence>
<dbReference type="KEGG" id="cvg:107087261"/>
<name>A0A3Q2C8K1_CYPVA</name>
<comment type="subcellular location">
    <subcellularLocation>
        <location evidence="1">Cytoplasm</location>
        <location evidence="1">Cytoskeleton</location>
    </subcellularLocation>
</comment>
<dbReference type="InterPro" id="IPR036961">
    <property type="entry name" value="Kinesin_motor_dom_sf"/>
</dbReference>
<keyword evidence="12" id="KW-1185">Reference proteome</keyword>
<dbReference type="PRINTS" id="PR00380">
    <property type="entry name" value="KINESINHEAVY"/>
</dbReference>
<dbReference type="GO" id="GO:0005874">
    <property type="term" value="C:microtubule"/>
    <property type="evidence" value="ECO:0007669"/>
    <property type="project" value="UniProtKB-KW"/>
</dbReference>
<dbReference type="SMART" id="SM00129">
    <property type="entry name" value="KISc"/>
    <property type="match status" value="1"/>
</dbReference>
<dbReference type="RefSeq" id="XP_015234226.1">
    <property type="nucleotide sequence ID" value="XM_015378740.1"/>
</dbReference>
<dbReference type="GO" id="GO:0007019">
    <property type="term" value="P:microtubule depolymerization"/>
    <property type="evidence" value="ECO:0007669"/>
    <property type="project" value="UniProtKB-ARBA"/>
</dbReference>
<dbReference type="STRING" id="28743.ENSCVAP00000001056"/>
<keyword evidence="6" id="KW-0206">Cytoskeleton</keyword>
<dbReference type="GeneTree" id="ENSGT00940000154046"/>
<dbReference type="InterPro" id="IPR019821">
    <property type="entry name" value="Kinesin_motor_CS"/>
</dbReference>
<dbReference type="GeneID" id="107087261"/>
<dbReference type="PANTHER" id="PTHR47971">
    <property type="entry name" value="KINESIN-RELATED PROTEIN 6"/>
    <property type="match status" value="1"/>
</dbReference>
<evidence type="ECO:0000259" key="10">
    <source>
        <dbReference type="PROSITE" id="PS50067"/>
    </source>
</evidence>
<feature type="binding site" evidence="8">
    <location>
        <begin position="384"/>
        <end position="391"/>
    </location>
    <ligand>
        <name>ATP</name>
        <dbReference type="ChEBI" id="CHEBI:30616"/>
    </ligand>
</feature>
<dbReference type="GO" id="GO:0007018">
    <property type="term" value="P:microtubule-based movement"/>
    <property type="evidence" value="ECO:0007669"/>
    <property type="project" value="InterPro"/>
</dbReference>
<dbReference type="Gene3D" id="3.40.850.10">
    <property type="entry name" value="Kinesin motor domain"/>
    <property type="match status" value="1"/>
</dbReference>
<dbReference type="InterPro" id="IPR027640">
    <property type="entry name" value="Kinesin-like_fam"/>
</dbReference>
<dbReference type="GO" id="GO:0005524">
    <property type="term" value="F:ATP binding"/>
    <property type="evidence" value="ECO:0007669"/>
    <property type="project" value="UniProtKB-UniRule"/>
</dbReference>
<evidence type="ECO:0000256" key="9">
    <source>
        <dbReference type="SAM" id="MobiDB-lite"/>
    </source>
</evidence>
<keyword evidence="4 8" id="KW-0067">ATP-binding</keyword>
<sequence>MTVCLYKCLTAAGLQRYYARFTLMGVYQAAHLSALRMEDYPLLGVCSMEDRARLFQLVQLVKSHDLTSLTYDNVGMYNESDYEGGDEMFPLNNCSLGPDGYGNRDGDGRHNNDKSRAFLCNSNTSCYRPSCICRRLDFSTENTNQSLCSHFEETIHAFTGQNRSDDPVPEKASATPIQLRLCSRSALVCDLGQSKNSTLNERSCSGDHHNGESIKQRITQETSVFNSHIRSVPKSQTCNKPFAQRKRKTSSWKKNCPVYVTKPIPVYEAKRTADYNYGLPLSSHPAAKHVEGRRISVCVRKRPLTNAECRRGEADVVTTPSAECVVVHESKEAVDLREYILQHRFHFDQVFGEGSSNEEVYQKTAYPLVQHMLSGGKATCFAYGQTGAGKTHTMLGSSPGGNGLYALAVQDIFTYLSSTCASLLVYVSFFEIYCGHLYDLLGHRKRLFAREDGKKVVHILGLREVRVDSVSSLLEIISQGSAERTQGTSGVNPLSSRSHALLQIQLRDFNQKIAGRMFFVDLAGSERASDACEPNKLSRMEGAEINQSLLALKECIRSLDKEESHTPFRQSKLTQVLKDSFVGDSMTCMIANISPGHSATEHTLNTLRYADRVKELRGQSGLMGRRRINNNVSQFDKKTPSGSIRDRRNAGTSKNAKSENKVKNFRTKISTRAHPWDAVLCSTPKKNPYAEEALPRDGKDIEFQHISPVRGCLAQNEGPEVRQDGKTEIDVHSNCVSGKHTRAEGMFGQQNGKGGIWDALTVSKRESGFYQTEKEAMKWRQREEQEWIEMRTRAERSRDTCRMDKLLHKAGDNYEKVKHLREYHQQLQQFSPSPSSSLVHPLSSSTSPRFSTSTQGHPSSSMHSSHFSLLTHKYPCLEKTSEVQTETSANSQENIPKGDICERQSKMVTDAAGRATIRKEDERLGGRKGNTKNTETHLLGSNVSDDRRDEELQRLETRGSVWRLKQKGMSDYSRNPLFDSPLLQAIAERPLSPICVDTRKMHVLPQVDTHGDSVSHIMDPLCVSQLHVDQQASLGPCIQRDKSSTCIFSTKNESEIYNSQETRKDCPCYVEKEEKMVNDSYAKFDLPLLELPHSKNFKMDTSSTLNTSTGALHHPQRYVSGKGKNNPSFLEGHDSSEKKEPTVERNTAASMRKPWTTSFIQSIECSDSHFSNSALEYAHETVSKSFSNISEQQLEPLSGNLNLAQSNYCNCSKFVAEPNNSAKLSDGEKSNQQITMERMHHARLCIIEAHMEQLKEMKHLCHKEGELLCQQHDLVFVEFVNKLVEILDRKAHSVNNMRAQLMAYLKSNHDTTQEEDENAVF</sequence>